<evidence type="ECO:0000313" key="3">
    <source>
        <dbReference type="Proteomes" id="UP000186601"/>
    </source>
</evidence>
<dbReference type="Proteomes" id="UP000186601">
    <property type="component" value="Unassembled WGS sequence"/>
</dbReference>
<keyword evidence="3" id="KW-1185">Reference proteome</keyword>
<feature type="region of interest" description="Disordered" evidence="1">
    <location>
        <begin position="67"/>
        <end position="127"/>
    </location>
</feature>
<proteinExistence type="predicted"/>
<feature type="compositionally biased region" description="Low complexity" evidence="1">
    <location>
        <begin position="80"/>
        <end position="92"/>
    </location>
</feature>
<feature type="compositionally biased region" description="Polar residues" evidence="1">
    <location>
        <begin position="93"/>
        <end position="114"/>
    </location>
</feature>
<protein>
    <submittedName>
        <fullName evidence="2">Uncharacterized protein</fullName>
    </submittedName>
</protein>
<name>A0A2R6S4F3_9APHY</name>
<evidence type="ECO:0000256" key="1">
    <source>
        <dbReference type="SAM" id="MobiDB-lite"/>
    </source>
</evidence>
<sequence length="127" mass="14193">MPTIHYEEEGELDEYIPDPTWSRPATPVSLVTSGKKRMFAIFSWLPSPNKKQKLRTVSAPERPMISGPFPLWEAPRRSSHLSSPLTSPTSPSNKSIRSVKSNASLRSVRSTASRLQGYWGRLSGKDP</sequence>
<dbReference type="OrthoDB" id="2752724at2759"/>
<dbReference type="EMBL" id="MLYV02000081">
    <property type="protein sequence ID" value="PSS37133.1"/>
    <property type="molecule type" value="Genomic_DNA"/>
</dbReference>
<accession>A0A2R6S4F3</accession>
<comment type="caution">
    <text evidence="2">The sequence shown here is derived from an EMBL/GenBank/DDBJ whole genome shotgun (WGS) entry which is preliminary data.</text>
</comment>
<organism evidence="2 3">
    <name type="scientific">Hermanssonia centrifuga</name>
    <dbReference type="NCBI Taxonomy" id="98765"/>
    <lineage>
        <taxon>Eukaryota</taxon>
        <taxon>Fungi</taxon>
        <taxon>Dikarya</taxon>
        <taxon>Basidiomycota</taxon>
        <taxon>Agaricomycotina</taxon>
        <taxon>Agaricomycetes</taxon>
        <taxon>Polyporales</taxon>
        <taxon>Meruliaceae</taxon>
        <taxon>Hermanssonia</taxon>
    </lineage>
</organism>
<gene>
    <name evidence="2" type="ORF">PHLCEN_2v1006</name>
</gene>
<evidence type="ECO:0000313" key="2">
    <source>
        <dbReference type="EMBL" id="PSS37133.1"/>
    </source>
</evidence>
<reference evidence="2 3" key="1">
    <citation type="submission" date="2018-02" db="EMBL/GenBank/DDBJ databases">
        <title>Genome sequence of the basidiomycete white-rot fungus Phlebia centrifuga.</title>
        <authorList>
            <person name="Granchi Z."/>
            <person name="Peng M."/>
            <person name="de Vries R.P."/>
            <person name="Hilden K."/>
            <person name="Makela M.R."/>
            <person name="Grigoriev I."/>
            <person name="Riley R."/>
        </authorList>
    </citation>
    <scope>NUCLEOTIDE SEQUENCE [LARGE SCALE GENOMIC DNA]</scope>
    <source>
        <strain evidence="2 3">FBCC195</strain>
    </source>
</reference>
<dbReference type="AlphaFoldDB" id="A0A2R6S4F3"/>